<keyword evidence="2" id="KW-1185">Reference proteome</keyword>
<accession>A0ACB9UYU5</accession>
<evidence type="ECO:0000313" key="2">
    <source>
        <dbReference type="Proteomes" id="UP001057279"/>
    </source>
</evidence>
<dbReference type="EMBL" id="CM043032">
    <property type="protein sequence ID" value="KAI4582800.1"/>
    <property type="molecule type" value="Genomic_DNA"/>
</dbReference>
<evidence type="ECO:0000313" key="1">
    <source>
        <dbReference type="EMBL" id="KAI4582800.1"/>
    </source>
</evidence>
<reference evidence="1" key="1">
    <citation type="submission" date="2022-03" db="EMBL/GenBank/DDBJ databases">
        <title>Genomic analyses of argali, domestic sheep and their hybrids provide insights into chromosomal evolution, heterosis and genetic basis of agronomic traits.</title>
        <authorList>
            <person name="Li M."/>
        </authorList>
    </citation>
    <scope>NUCLEOTIDE SEQUENCE</scope>
    <source>
        <strain evidence="1">F1 hybrid</strain>
    </source>
</reference>
<name>A0ACB9UYU5_9CETA</name>
<organism evidence="1 2">
    <name type="scientific">Ovis ammon polii x Ovis aries</name>
    <dbReference type="NCBI Taxonomy" id="2918886"/>
    <lineage>
        <taxon>Eukaryota</taxon>
        <taxon>Metazoa</taxon>
        <taxon>Chordata</taxon>
        <taxon>Craniata</taxon>
        <taxon>Vertebrata</taxon>
        <taxon>Euteleostomi</taxon>
        <taxon>Mammalia</taxon>
        <taxon>Eutheria</taxon>
        <taxon>Laurasiatheria</taxon>
        <taxon>Artiodactyla</taxon>
        <taxon>Ruminantia</taxon>
        <taxon>Pecora</taxon>
        <taxon>Bovidae</taxon>
        <taxon>Caprinae</taxon>
        <taxon>Ovis</taxon>
    </lineage>
</organism>
<gene>
    <name evidence="1" type="ORF">MJG53_008013</name>
</gene>
<comment type="caution">
    <text evidence="1">The sequence shown here is derived from an EMBL/GenBank/DDBJ whole genome shotgun (WGS) entry which is preliminary data.</text>
</comment>
<sequence length="181" mass="20954">MPHEDQPSLQRPRYGSIVDDERLSAEEMDERRRQNIAYEYLCHLEEAKSLLKVLVGIYTFRWCRFYSHSREFDASFFLVMSGFYIRLISRRLGSATVLTGLKERFAFLLRHQKVRKGRFFTTEPPGKPHHRGFVIGKAEISFTRNLAVLAKVGLSRKSFHNNPGLLRGLLFSKGTLFGGID</sequence>
<protein>
    <submittedName>
        <fullName evidence="1">Uncharacterized protein</fullName>
    </submittedName>
</protein>
<proteinExistence type="predicted"/>
<dbReference type="Proteomes" id="UP001057279">
    <property type="component" value="Linkage Group LG07"/>
</dbReference>